<dbReference type="Pfam" id="PF01656">
    <property type="entry name" value="CbiA"/>
    <property type="match status" value="1"/>
</dbReference>
<evidence type="ECO:0000259" key="2">
    <source>
        <dbReference type="Pfam" id="PF01656"/>
    </source>
</evidence>
<dbReference type="GO" id="GO:0009898">
    <property type="term" value="C:cytoplasmic side of plasma membrane"/>
    <property type="evidence" value="ECO:0007669"/>
    <property type="project" value="TreeGrafter"/>
</dbReference>
<dbReference type="PANTHER" id="PTHR43384:SF13">
    <property type="entry name" value="SLR0110 PROTEIN"/>
    <property type="match status" value="1"/>
</dbReference>
<reference evidence="3" key="2">
    <citation type="journal article" date="2021" name="PeerJ">
        <title>Extensive microbial diversity within the chicken gut microbiome revealed by metagenomics and culture.</title>
        <authorList>
            <person name="Gilroy R."/>
            <person name="Ravi A."/>
            <person name="Getino M."/>
            <person name="Pursley I."/>
            <person name="Horton D.L."/>
            <person name="Alikhan N.F."/>
            <person name="Baker D."/>
            <person name="Gharbi K."/>
            <person name="Hall N."/>
            <person name="Watson M."/>
            <person name="Adriaenssens E.M."/>
            <person name="Foster-Nyarko E."/>
            <person name="Jarju S."/>
            <person name="Secka A."/>
            <person name="Antonio M."/>
            <person name="Oren A."/>
            <person name="Chaudhuri R.R."/>
            <person name="La Ragione R."/>
            <person name="Hildebrand F."/>
            <person name="Pallen M.J."/>
        </authorList>
    </citation>
    <scope>NUCLEOTIDE SEQUENCE</scope>
    <source>
        <strain evidence="3">ChiGjej1B1-2707</strain>
    </source>
</reference>
<dbReference type="PANTHER" id="PTHR43384">
    <property type="entry name" value="SEPTUM SITE-DETERMINING PROTEIN MIND HOMOLOG, CHLOROPLASTIC-RELATED"/>
    <property type="match status" value="1"/>
</dbReference>
<reference evidence="3" key="1">
    <citation type="submission" date="2020-10" db="EMBL/GenBank/DDBJ databases">
        <authorList>
            <person name="Gilroy R."/>
        </authorList>
    </citation>
    <scope>NUCLEOTIDE SEQUENCE</scope>
    <source>
        <strain evidence="3">ChiGjej1B1-2707</strain>
    </source>
</reference>
<feature type="region of interest" description="Disordered" evidence="1">
    <location>
        <begin position="160"/>
        <end position="183"/>
    </location>
</feature>
<dbReference type="GO" id="GO:0005829">
    <property type="term" value="C:cytosol"/>
    <property type="evidence" value="ECO:0007669"/>
    <property type="project" value="TreeGrafter"/>
</dbReference>
<dbReference type="SUPFAM" id="SSF52540">
    <property type="entry name" value="P-loop containing nucleoside triphosphate hydrolases"/>
    <property type="match status" value="1"/>
</dbReference>
<evidence type="ECO:0000313" key="3">
    <source>
        <dbReference type="EMBL" id="HIR01052.1"/>
    </source>
</evidence>
<gene>
    <name evidence="3" type="ORF">IAA69_02115</name>
</gene>
<dbReference type="InterPro" id="IPR050625">
    <property type="entry name" value="ParA/MinD_ATPase"/>
</dbReference>
<evidence type="ECO:0000313" key="4">
    <source>
        <dbReference type="Proteomes" id="UP000824261"/>
    </source>
</evidence>
<sequence>MTASILLCADSESVLRPELMGLSGERLDAQDWLSVFAEGLHARAFFKKSDKPTEAWVVSSDDVDSINLAAALKRDAPRHRVFLVAFRSSGSLKSRVSAAGIDGLLDRAQFVERYRSCKLGARSSRTQAASPKATPARPSGASSVPGADSEFLRGLDLGGSSSKQASVPQAGVSTAQDAPARLSGSTACRVSGRGASGEGRQAFVLVVASASGGSGKSTVAALAAVFAQGMGHRTLLMDADLQFGDASAMVGAKSPRALDEVVDGASLPSPEEGDLPAVLAAPARLEDSERLASALPGVVDRAGASFDVIVVNTGPFWGEQHAVLAERASRVLFLIDQRSSSLQASKHALELCGRCGIPTTPFLYVVNRCKRGAPLSSIDASCALKGASVAELKDGGRAVDELMAAGMPLDLVRDENPLCVSLENLLADILPEAREDRRPPAHAACFGDIPGKRHGALARLRRRASCLC</sequence>
<dbReference type="EMBL" id="DVGB01000026">
    <property type="protein sequence ID" value="HIR01052.1"/>
    <property type="molecule type" value="Genomic_DNA"/>
</dbReference>
<dbReference type="Proteomes" id="UP000824261">
    <property type="component" value="Unassembled WGS sequence"/>
</dbReference>
<dbReference type="AlphaFoldDB" id="A0A9D1D414"/>
<feature type="compositionally biased region" description="Polar residues" evidence="1">
    <location>
        <begin position="160"/>
        <end position="176"/>
    </location>
</feature>
<dbReference type="InterPro" id="IPR027417">
    <property type="entry name" value="P-loop_NTPase"/>
</dbReference>
<feature type="domain" description="CobQ/CobB/MinD/ParA nucleotide binding" evidence="2">
    <location>
        <begin position="205"/>
        <end position="247"/>
    </location>
</feature>
<evidence type="ECO:0000256" key="1">
    <source>
        <dbReference type="SAM" id="MobiDB-lite"/>
    </source>
</evidence>
<dbReference type="GO" id="GO:0016887">
    <property type="term" value="F:ATP hydrolysis activity"/>
    <property type="evidence" value="ECO:0007669"/>
    <property type="project" value="TreeGrafter"/>
</dbReference>
<comment type="caution">
    <text evidence="3">The sequence shown here is derived from an EMBL/GenBank/DDBJ whole genome shotgun (WGS) entry which is preliminary data.</text>
</comment>
<dbReference type="InterPro" id="IPR002586">
    <property type="entry name" value="CobQ/CobB/MinD/ParA_Nub-bd_dom"/>
</dbReference>
<dbReference type="Gene3D" id="3.40.50.300">
    <property type="entry name" value="P-loop containing nucleotide triphosphate hydrolases"/>
    <property type="match status" value="1"/>
</dbReference>
<accession>A0A9D1D414</accession>
<name>A0A9D1D414_9ACTN</name>
<feature type="region of interest" description="Disordered" evidence="1">
    <location>
        <begin position="122"/>
        <end position="145"/>
    </location>
</feature>
<dbReference type="GO" id="GO:0051782">
    <property type="term" value="P:negative regulation of cell division"/>
    <property type="evidence" value="ECO:0007669"/>
    <property type="project" value="TreeGrafter"/>
</dbReference>
<proteinExistence type="predicted"/>
<protein>
    <submittedName>
        <fullName evidence="3">Chromosome partitioning protein ParA</fullName>
    </submittedName>
</protein>
<organism evidence="3 4">
    <name type="scientific">Candidatus Aveggerthella stercoripullorum</name>
    <dbReference type="NCBI Taxonomy" id="2840688"/>
    <lineage>
        <taxon>Bacteria</taxon>
        <taxon>Bacillati</taxon>
        <taxon>Actinomycetota</taxon>
        <taxon>Coriobacteriia</taxon>
        <taxon>Eggerthellales</taxon>
        <taxon>Eggerthellaceae</taxon>
        <taxon>Eggerthellaceae incertae sedis</taxon>
        <taxon>Candidatus Aveggerthella</taxon>
    </lineage>
</organism>
<dbReference type="GO" id="GO:0005524">
    <property type="term" value="F:ATP binding"/>
    <property type="evidence" value="ECO:0007669"/>
    <property type="project" value="TreeGrafter"/>
</dbReference>